<sequence>MALDRAARAGRLAWRVASLAAAAAATVAVTAVTGETINSAAESDFDVYRHHPLRAGGDGPEPVLLKWFEVKLNSKLPTQPRTRSTRYLPGGAPYVMSEERYPNEPLNDTAAAGRYAGWDLLKLPYYGADVDDWLRVGLNRDARLCVTLGWQLEEDLSLPGWTRSGVGVAPAGSPVDLNDDMPQPEKAGVFCRDASAGVVTIPRAGLLARGAFGYDLLLGEADGSPPPRPAAPPGRGAVAPNARCPDHLHDLWVTGAHDPDDADTAGKTWQSWHPQVDPIYWCYYGHDHGTAPYFMGGWAPKWHYTAWKNNRQSESHIGFKGYGLRSGGADYYFALHASTSDMRRVHERFHTVTMTAAVAGEVVADINCKGDFGFSFSLNKDFMRDFRRIVVGGAGQKAISDEFEAITYQQRPKRSKRLNVWDGADPPGDTSVDTEDLPRGRYEEWRGGLGLCTQSANLRGLTVDIKDPLTACRDVECAFQSPLTLLATEEDHDKEVFDKNRGVKRTLRFDDVTVGREQCAADGMDDAAGSVFYTNPFCTRVLDGPGPGAVRQVMKPGWAGSINGKFHSAESWYGMYVATDDDDESGGFMSIEDGLGAAN</sequence>
<evidence type="ECO:0000313" key="2">
    <source>
        <dbReference type="Proteomes" id="UP000798662"/>
    </source>
</evidence>
<protein>
    <submittedName>
        <fullName evidence="1">Uncharacterized protein</fullName>
    </submittedName>
</protein>
<name>A0ACC3BR50_PYRYE</name>
<dbReference type="EMBL" id="CM020618">
    <property type="protein sequence ID" value="KAK1860332.1"/>
    <property type="molecule type" value="Genomic_DNA"/>
</dbReference>
<proteinExistence type="predicted"/>
<evidence type="ECO:0000313" key="1">
    <source>
        <dbReference type="EMBL" id="KAK1860332.1"/>
    </source>
</evidence>
<keyword evidence="2" id="KW-1185">Reference proteome</keyword>
<reference evidence="1" key="1">
    <citation type="submission" date="2019-11" db="EMBL/GenBank/DDBJ databases">
        <title>Nori genome reveals adaptations in red seaweeds to the harsh intertidal environment.</title>
        <authorList>
            <person name="Wang D."/>
            <person name="Mao Y."/>
        </authorList>
    </citation>
    <scope>NUCLEOTIDE SEQUENCE</scope>
    <source>
        <tissue evidence="1">Gametophyte</tissue>
    </source>
</reference>
<accession>A0ACC3BR50</accession>
<organism evidence="1 2">
    <name type="scientific">Pyropia yezoensis</name>
    <name type="common">Susabi-nori</name>
    <name type="synonym">Porphyra yezoensis</name>
    <dbReference type="NCBI Taxonomy" id="2788"/>
    <lineage>
        <taxon>Eukaryota</taxon>
        <taxon>Rhodophyta</taxon>
        <taxon>Bangiophyceae</taxon>
        <taxon>Bangiales</taxon>
        <taxon>Bangiaceae</taxon>
        <taxon>Pyropia</taxon>
    </lineage>
</organism>
<dbReference type="Proteomes" id="UP000798662">
    <property type="component" value="Chromosome 1"/>
</dbReference>
<comment type="caution">
    <text evidence="1">The sequence shown here is derived from an EMBL/GenBank/DDBJ whole genome shotgun (WGS) entry which is preliminary data.</text>
</comment>
<gene>
    <name evidence="1" type="ORF">I4F81_002921</name>
</gene>